<reference evidence="1 2" key="1">
    <citation type="submission" date="2024-03" db="EMBL/GenBank/DDBJ databases">
        <title>Ignisphaera cupida sp. nov., a hyperthermophilic hydrolytic archaeon from a hot spring of Kamchatka, and proposal of Ignisphaeraceae fam. nov.</title>
        <authorList>
            <person name="Podosokorskaya O.A."/>
            <person name="Elcheninov A.G."/>
            <person name="Maltseva A.I."/>
            <person name="Zayulina K.S."/>
            <person name="Novikov A."/>
            <person name="Merkel A.Y."/>
        </authorList>
    </citation>
    <scope>NUCLEOTIDE SEQUENCE [LARGE SCALE GENOMIC DNA]</scope>
    <source>
        <strain evidence="1 2">38H-sp</strain>
    </source>
</reference>
<dbReference type="EMBL" id="JBCHKQ010000001">
    <property type="protein sequence ID" value="MEM5947265.1"/>
    <property type="molecule type" value="Genomic_DNA"/>
</dbReference>
<dbReference type="Proteomes" id="UP001466331">
    <property type="component" value="Unassembled WGS sequence"/>
</dbReference>
<dbReference type="InterPro" id="IPR029033">
    <property type="entry name" value="His_PPase_superfam"/>
</dbReference>
<organism evidence="1 2">
    <name type="scientific">Rarispira pelagica</name>
    <dbReference type="NCBI Taxonomy" id="3141764"/>
    <lineage>
        <taxon>Bacteria</taxon>
        <taxon>Pseudomonadati</taxon>
        <taxon>Spirochaetota</taxon>
        <taxon>Spirochaetia</taxon>
        <taxon>Winmispirales</taxon>
        <taxon>Winmispiraceae</taxon>
        <taxon>Rarispira</taxon>
    </lineage>
</organism>
<dbReference type="PANTHER" id="PTHR47623">
    <property type="entry name" value="OS09G0287300 PROTEIN"/>
    <property type="match status" value="1"/>
</dbReference>
<dbReference type="CDD" id="cd07067">
    <property type="entry name" value="HP_PGM_like"/>
    <property type="match status" value="1"/>
</dbReference>
<dbReference type="PANTHER" id="PTHR47623:SF1">
    <property type="entry name" value="OS09G0287300 PROTEIN"/>
    <property type="match status" value="1"/>
</dbReference>
<evidence type="ECO:0000313" key="1">
    <source>
        <dbReference type="EMBL" id="MEM5947265.1"/>
    </source>
</evidence>
<proteinExistence type="predicted"/>
<accession>A0ABU9U9D2</accession>
<dbReference type="SUPFAM" id="SSF53254">
    <property type="entry name" value="Phosphoglycerate mutase-like"/>
    <property type="match status" value="1"/>
</dbReference>
<dbReference type="RefSeq" id="WP_420068714.1">
    <property type="nucleotide sequence ID" value="NZ_JBCHKQ010000001.1"/>
</dbReference>
<comment type="caution">
    <text evidence="1">The sequence shown here is derived from an EMBL/GenBank/DDBJ whole genome shotgun (WGS) entry which is preliminary data.</text>
</comment>
<protein>
    <submittedName>
        <fullName evidence="1">Histidine phosphatase family protein</fullName>
    </submittedName>
</protein>
<dbReference type="Gene3D" id="3.40.50.1240">
    <property type="entry name" value="Phosphoglycerate mutase-like"/>
    <property type="match status" value="1"/>
</dbReference>
<dbReference type="InterPro" id="IPR013078">
    <property type="entry name" value="His_Pase_superF_clade-1"/>
</dbReference>
<sequence length="145" mass="16041">MRFLLCRHAKAVSASGSTGDFERVLSEKGRRDAVVVRGRLKEHGFLPEKVFSSSAKRAVETASIVFPDTDIVLIDALYHSSGEGVVEFLRSIDNDCFAVVGHNPSMEEAVFSLTGRLYSMGTSDCIAFEGDWENGFEFLWRVGKD</sequence>
<keyword evidence="2" id="KW-1185">Reference proteome</keyword>
<dbReference type="Pfam" id="PF00300">
    <property type="entry name" value="His_Phos_1"/>
    <property type="match status" value="1"/>
</dbReference>
<gene>
    <name evidence="1" type="ORF">WKV44_01785</name>
</gene>
<dbReference type="SMART" id="SM00855">
    <property type="entry name" value="PGAM"/>
    <property type="match status" value="1"/>
</dbReference>
<evidence type="ECO:0000313" key="2">
    <source>
        <dbReference type="Proteomes" id="UP001466331"/>
    </source>
</evidence>
<name>A0ABU9U9D2_9SPIR</name>